<dbReference type="Pfam" id="PF00067">
    <property type="entry name" value="p450"/>
    <property type="match status" value="1"/>
</dbReference>
<dbReference type="PRINTS" id="PR00385">
    <property type="entry name" value="P450"/>
</dbReference>
<dbReference type="InterPro" id="IPR050196">
    <property type="entry name" value="Cytochrome_P450_Monoox"/>
</dbReference>
<proteinExistence type="inferred from homology"/>
<dbReference type="InterPro" id="IPR017972">
    <property type="entry name" value="Cyt_P450_CS"/>
</dbReference>
<keyword evidence="6 8" id="KW-0503">Monooxygenase</keyword>
<dbReference type="GO" id="GO:0016705">
    <property type="term" value="F:oxidoreductase activity, acting on paired donors, with incorporation or reduction of molecular oxygen"/>
    <property type="evidence" value="ECO:0007669"/>
    <property type="project" value="InterPro"/>
</dbReference>
<dbReference type="GO" id="GO:0004497">
    <property type="term" value="F:monooxygenase activity"/>
    <property type="evidence" value="ECO:0007669"/>
    <property type="project" value="UniProtKB-KW"/>
</dbReference>
<dbReference type="CDD" id="cd11053">
    <property type="entry name" value="CYP110-like"/>
    <property type="match status" value="1"/>
</dbReference>
<keyword evidence="3 7" id="KW-0479">Metal-binding</keyword>
<evidence type="ECO:0000256" key="6">
    <source>
        <dbReference type="ARBA" id="ARBA00023033"/>
    </source>
</evidence>
<dbReference type="SUPFAM" id="SSF48264">
    <property type="entry name" value="Cytochrome P450"/>
    <property type="match status" value="1"/>
</dbReference>
<gene>
    <name evidence="9" type="ORF">AKJ09_02861</name>
</gene>
<accession>A0A0K1PRP3</accession>
<evidence type="ECO:0000313" key="10">
    <source>
        <dbReference type="Proteomes" id="UP000064967"/>
    </source>
</evidence>
<dbReference type="KEGG" id="llu:AKJ09_02861"/>
<organism evidence="9 10">
    <name type="scientific">Labilithrix luteola</name>
    <dbReference type="NCBI Taxonomy" id="1391654"/>
    <lineage>
        <taxon>Bacteria</taxon>
        <taxon>Pseudomonadati</taxon>
        <taxon>Myxococcota</taxon>
        <taxon>Polyangia</taxon>
        <taxon>Polyangiales</taxon>
        <taxon>Labilitrichaceae</taxon>
        <taxon>Labilithrix</taxon>
    </lineage>
</organism>
<keyword evidence="2 7" id="KW-0349">Heme</keyword>
<dbReference type="EMBL" id="CP012333">
    <property type="protein sequence ID" value="AKU96197.1"/>
    <property type="molecule type" value="Genomic_DNA"/>
</dbReference>
<sequence length="423" mass="47173">MLDNAGSRFGDIFTLRLPVGANGIVLVANPEAVKEIFALGPDEGHAGKANIVLKPFLGRHSLLVLDGAEHGRQRKMMMPAFHGERMQAYGQAMLDLAHDSVDGWPIGRSFVVHRPMQRITTQVILRTVFGVAAGPQFEELADLLAKTLDAAAWPGLLFPFMQKDLGPLSPWGRWRRLRDRASSILHEEIRQARSNHESRNDVLAMMVAARDESGRALSDDEIHDELITLLVAGHETTATALTWALRWIVPNRELTRRLQDEIAGADDDPAKIARLELLDATVKETLRLQPVIPIVGRVLQEPMRVLGWDLPTGTWLAPAIALIHQRASLYPNPRRFDPDRFVGARPAPWEWLPFGGGLRRCIGAAFAIYEMKMVLAAVLSRVSMRLVKNEVRTVRRSITLAPDEGLPIVALERRPRKARLRAA</sequence>
<dbReference type="PANTHER" id="PTHR24291">
    <property type="entry name" value="CYTOCHROME P450 FAMILY 4"/>
    <property type="match status" value="1"/>
</dbReference>
<evidence type="ECO:0000256" key="2">
    <source>
        <dbReference type="ARBA" id="ARBA00022617"/>
    </source>
</evidence>
<keyword evidence="5 7" id="KW-0408">Iron</keyword>
<dbReference type="GO" id="GO:0020037">
    <property type="term" value="F:heme binding"/>
    <property type="evidence" value="ECO:0007669"/>
    <property type="project" value="InterPro"/>
</dbReference>
<evidence type="ECO:0000256" key="3">
    <source>
        <dbReference type="ARBA" id="ARBA00022723"/>
    </source>
</evidence>
<evidence type="ECO:0000256" key="1">
    <source>
        <dbReference type="ARBA" id="ARBA00010617"/>
    </source>
</evidence>
<dbReference type="Gene3D" id="1.10.630.10">
    <property type="entry name" value="Cytochrome P450"/>
    <property type="match status" value="1"/>
</dbReference>
<dbReference type="STRING" id="1391654.AKJ09_02861"/>
<evidence type="ECO:0000256" key="8">
    <source>
        <dbReference type="RuleBase" id="RU000461"/>
    </source>
</evidence>
<reference evidence="9 10" key="1">
    <citation type="submission" date="2015-08" db="EMBL/GenBank/DDBJ databases">
        <authorList>
            <person name="Babu N.S."/>
            <person name="Beckwith C.J."/>
            <person name="Beseler K.G."/>
            <person name="Brison A."/>
            <person name="Carone J.V."/>
            <person name="Caskin T.P."/>
            <person name="Diamond M."/>
            <person name="Durham M.E."/>
            <person name="Foxe J.M."/>
            <person name="Go M."/>
            <person name="Henderson B.A."/>
            <person name="Jones I.B."/>
            <person name="McGettigan J.A."/>
            <person name="Micheletti S.J."/>
            <person name="Nasrallah M.E."/>
            <person name="Ortiz D."/>
            <person name="Piller C.R."/>
            <person name="Privatt S.R."/>
            <person name="Schneider S.L."/>
            <person name="Sharp S."/>
            <person name="Smith T.C."/>
            <person name="Stanton J.D."/>
            <person name="Ullery H.E."/>
            <person name="Wilson R.J."/>
            <person name="Serrano M.G."/>
            <person name="Buck G."/>
            <person name="Lee V."/>
            <person name="Wang Y."/>
            <person name="Carvalho R."/>
            <person name="Voegtly L."/>
            <person name="Shi R."/>
            <person name="Duckworth R."/>
            <person name="Johnson A."/>
            <person name="Loviza R."/>
            <person name="Walstead R."/>
            <person name="Shah Z."/>
            <person name="Kiflezghi M."/>
            <person name="Wade K."/>
            <person name="Ball S.L."/>
            <person name="Bradley K.W."/>
            <person name="Asai D.J."/>
            <person name="Bowman C.A."/>
            <person name="Russell D.A."/>
            <person name="Pope W.H."/>
            <person name="Jacobs-Sera D."/>
            <person name="Hendrix R.W."/>
            <person name="Hatfull G.F."/>
        </authorList>
    </citation>
    <scope>NUCLEOTIDE SEQUENCE [LARGE SCALE GENOMIC DNA]</scope>
    <source>
        <strain evidence="9 10">DSM 27648</strain>
    </source>
</reference>
<keyword evidence="4 8" id="KW-0560">Oxidoreductase</keyword>
<evidence type="ECO:0000256" key="4">
    <source>
        <dbReference type="ARBA" id="ARBA00023002"/>
    </source>
</evidence>
<evidence type="ECO:0000313" key="9">
    <source>
        <dbReference type="EMBL" id="AKU96197.1"/>
    </source>
</evidence>
<name>A0A0K1PRP3_9BACT</name>
<keyword evidence="10" id="KW-1185">Reference proteome</keyword>
<dbReference type="Proteomes" id="UP000064967">
    <property type="component" value="Chromosome"/>
</dbReference>
<dbReference type="PROSITE" id="PS00086">
    <property type="entry name" value="CYTOCHROME_P450"/>
    <property type="match status" value="1"/>
</dbReference>
<comment type="cofactor">
    <cofactor evidence="7">
        <name>heme</name>
        <dbReference type="ChEBI" id="CHEBI:30413"/>
    </cofactor>
</comment>
<dbReference type="InterPro" id="IPR001128">
    <property type="entry name" value="Cyt_P450"/>
</dbReference>
<dbReference type="GO" id="GO:0005506">
    <property type="term" value="F:iron ion binding"/>
    <property type="evidence" value="ECO:0007669"/>
    <property type="project" value="InterPro"/>
</dbReference>
<comment type="similarity">
    <text evidence="1 8">Belongs to the cytochrome P450 family.</text>
</comment>
<dbReference type="AlphaFoldDB" id="A0A0K1PRP3"/>
<feature type="binding site" description="axial binding residue" evidence="7">
    <location>
        <position position="361"/>
    </location>
    <ligand>
        <name>heme</name>
        <dbReference type="ChEBI" id="CHEBI:30413"/>
    </ligand>
    <ligandPart>
        <name>Fe</name>
        <dbReference type="ChEBI" id="CHEBI:18248"/>
    </ligandPart>
</feature>
<dbReference type="InterPro" id="IPR036396">
    <property type="entry name" value="Cyt_P450_sf"/>
</dbReference>
<protein>
    <submittedName>
        <fullName evidence="9">Cytochrome P450</fullName>
    </submittedName>
</protein>
<evidence type="ECO:0000256" key="5">
    <source>
        <dbReference type="ARBA" id="ARBA00023004"/>
    </source>
</evidence>
<dbReference type="PRINTS" id="PR00463">
    <property type="entry name" value="EP450I"/>
</dbReference>
<evidence type="ECO:0000256" key="7">
    <source>
        <dbReference type="PIRSR" id="PIRSR602401-1"/>
    </source>
</evidence>
<dbReference type="InterPro" id="IPR002401">
    <property type="entry name" value="Cyt_P450_E_grp-I"/>
</dbReference>
<dbReference type="PANTHER" id="PTHR24291:SF50">
    <property type="entry name" value="BIFUNCTIONAL ALBAFLAVENONE MONOOXYGENASE_TERPENE SYNTHASE"/>
    <property type="match status" value="1"/>
</dbReference>